<keyword evidence="2" id="KW-1185">Reference proteome</keyword>
<sequence length="66" mass="7301">MSLAALLALSDTLALSDIFVRKLPEGDFLIPVLQHNFHNHPDILFGCNLLKISVSLYYTQATTNAD</sequence>
<protein>
    <submittedName>
        <fullName evidence="1">Uncharacterized protein</fullName>
    </submittedName>
</protein>
<dbReference type="EMBL" id="QRGR01000009">
    <property type="protein sequence ID" value="RDV15349.1"/>
    <property type="molecule type" value="Genomic_DNA"/>
</dbReference>
<name>A0A3D8LD29_9BACT</name>
<dbReference type="Proteomes" id="UP000256708">
    <property type="component" value="Unassembled WGS sequence"/>
</dbReference>
<dbReference type="AlphaFoldDB" id="A0A3D8LD29"/>
<reference evidence="2" key="1">
    <citation type="submission" date="2018-08" db="EMBL/GenBank/DDBJ databases">
        <authorList>
            <person name="Liu Z.-W."/>
            <person name="Du Z.-J."/>
        </authorList>
    </citation>
    <scope>NUCLEOTIDE SEQUENCE [LARGE SCALE GENOMIC DNA]</scope>
    <source>
        <strain evidence="2">H4X</strain>
    </source>
</reference>
<proteinExistence type="predicted"/>
<evidence type="ECO:0000313" key="1">
    <source>
        <dbReference type="EMBL" id="RDV15349.1"/>
    </source>
</evidence>
<gene>
    <name evidence="1" type="ORF">DXT99_09830</name>
</gene>
<accession>A0A3D8LD29</accession>
<organism evidence="1 2">
    <name type="scientific">Pontibacter diazotrophicus</name>
    <dbReference type="NCBI Taxonomy" id="1400979"/>
    <lineage>
        <taxon>Bacteria</taxon>
        <taxon>Pseudomonadati</taxon>
        <taxon>Bacteroidota</taxon>
        <taxon>Cytophagia</taxon>
        <taxon>Cytophagales</taxon>
        <taxon>Hymenobacteraceae</taxon>
        <taxon>Pontibacter</taxon>
    </lineage>
</organism>
<comment type="caution">
    <text evidence="1">The sequence shown here is derived from an EMBL/GenBank/DDBJ whole genome shotgun (WGS) entry which is preliminary data.</text>
</comment>
<evidence type="ECO:0000313" key="2">
    <source>
        <dbReference type="Proteomes" id="UP000256708"/>
    </source>
</evidence>